<dbReference type="EMBL" id="BQKE01000002">
    <property type="protein sequence ID" value="GJM63089.1"/>
    <property type="molecule type" value="Genomic_DNA"/>
</dbReference>
<name>A0AAN4VZR2_9BACT</name>
<evidence type="ECO:0000313" key="3">
    <source>
        <dbReference type="Proteomes" id="UP001310022"/>
    </source>
</evidence>
<dbReference type="AlphaFoldDB" id="A0AAN4VZR2"/>
<keyword evidence="3" id="KW-1185">Reference proteome</keyword>
<accession>A0AAN4VZR2</accession>
<protein>
    <recommendedName>
        <fullName evidence="4">DUF3575 domain-containing protein</fullName>
    </recommendedName>
</protein>
<organism evidence="2 3">
    <name type="scientific">Persicobacter diffluens</name>
    <dbReference type="NCBI Taxonomy" id="981"/>
    <lineage>
        <taxon>Bacteria</taxon>
        <taxon>Pseudomonadati</taxon>
        <taxon>Bacteroidota</taxon>
        <taxon>Cytophagia</taxon>
        <taxon>Cytophagales</taxon>
        <taxon>Persicobacteraceae</taxon>
        <taxon>Persicobacter</taxon>
    </lineage>
</organism>
<comment type="caution">
    <text evidence="2">The sequence shown here is derived from an EMBL/GenBank/DDBJ whole genome shotgun (WGS) entry which is preliminary data.</text>
</comment>
<evidence type="ECO:0000313" key="2">
    <source>
        <dbReference type="EMBL" id="GJM63089.1"/>
    </source>
</evidence>
<reference evidence="2 3" key="1">
    <citation type="submission" date="2021-12" db="EMBL/GenBank/DDBJ databases">
        <title>Genome sequencing of bacteria with rrn-lacking chromosome and rrn-plasmid.</title>
        <authorList>
            <person name="Anda M."/>
            <person name="Iwasaki W."/>
        </authorList>
    </citation>
    <scope>NUCLEOTIDE SEQUENCE [LARGE SCALE GENOMIC DNA]</scope>
    <source>
        <strain evidence="2 3">NBRC 15940</strain>
    </source>
</reference>
<sequence length="240" mass="27897">MRDIYQIIMLFCLLAFSKPARAQENTQEGLSIQWAPLSNINVGAPHWRMGLAFQQGDWRYSLDGGLGTAGMNHQIWKDNSKALGADYQYWELRPEVQYIFARNQVLDFYAGGELFYEQNSHTKTDSYYYIKNEKGKHYFEQADYMRNRFGGHLKAGIRTNFAGNFAFEAWVGLGMAYKNVYFRNVQYTDDEVSGGYPWWFFMQNRTKGGYLNPSVTFGLKLSYRLWNPAGKSIKKAHLIE</sequence>
<evidence type="ECO:0000256" key="1">
    <source>
        <dbReference type="SAM" id="SignalP"/>
    </source>
</evidence>
<dbReference type="RefSeq" id="WP_338238297.1">
    <property type="nucleotide sequence ID" value="NZ_BQKE01000002.1"/>
</dbReference>
<keyword evidence="1" id="KW-0732">Signal</keyword>
<feature type="chain" id="PRO_5042915436" description="DUF3575 domain-containing protein" evidence="1">
    <location>
        <begin position="23"/>
        <end position="240"/>
    </location>
</feature>
<gene>
    <name evidence="2" type="ORF">PEDI_36410</name>
</gene>
<proteinExistence type="predicted"/>
<dbReference type="Proteomes" id="UP001310022">
    <property type="component" value="Unassembled WGS sequence"/>
</dbReference>
<feature type="signal peptide" evidence="1">
    <location>
        <begin position="1"/>
        <end position="22"/>
    </location>
</feature>
<evidence type="ECO:0008006" key="4">
    <source>
        <dbReference type="Google" id="ProtNLM"/>
    </source>
</evidence>